<evidence type="ECO:0008006" key="4">
    <source>
        <dbReference type="Google" id="ProtNLM"/>
    </source>
</evidence>
<name>A0A3A8J3I9_9BACT</name>
<evidence type="ECO:0000256" key="1">
    <source>
        <dbReference type="SAM" id="SignalP"/>
    </source>
</evidence>
<evidence type="ECO:0000313" key="2">
    <source>
        <dbReference type="EMBL" id="RKG86724.1"/>
    </source>
</evidence>
<dbReference type="RefSeq" id="WP_120541764.1">
    <property type="nucleotide sequence ID" value="NZ_RAVZ01000109.1"/>
</dbReference>
<comment type="caution">
    <text evidence="2">The sequence shown here is derived from an EMBL/GenBank/DDBJ whole genome shotgun (WGS) entry which is preliminary data.</text>
</comment>
<feature type="signal peptide" evidence="1">
    <location>
        <begin position="1"/>
        <end position="22"/>
    </location>
</feature>
<keyword evidence="3" id="KW-1185">Reference proteome</keyword>
<dbReference type="AlphaFoldDB" id="A0A3A8J3I9"/>
<protein>
    <recommendedName>
        <fullName evidence="4">Secreted protein</fullName>
    </recommendedName>
</protein>
<proteinExistence type="predicted"/>
<dbReference type="Proteomes" id="UP000268094">
    <property type="component" value="Unassembled WGS sequence"/>
</dbReference>
<sequence length="241" mass="25530">MLKSTGALVVALITLIPLQGQAQKQDCATAFDAVAKAGQLDNAEALISNDCVIMYTENWREGAGKKNDAVCGPAWKALEASGATANVRSLFIQNCAVTHMTGWKALSQPQSAAAGQCSISQLMTAQQKVQEQQTALCKKVGKGSVDAEVAKKVQACFDTHVTPAVAKAPGLKQFVNECVVQKNAWAPDSMCNRKQQSAVTSCQTKTFKAKKAALTKELTKNLGSLCEPADAYATCMAEATR</sequence>
<dbReference type="EMBL" id="RAVZ01000109">
    <property type="protein sequence ID" value="RKG86724.1"/>
    <property type="molecule type" value="Genomic_DNA"/>
</dbReference>
<reference evidence="3" key="1">
    <citation type="submission" date="2018-09" db="EMBL/GenBank/DDBJ databases">
        <authorList>
            <person name="Livingstone P.G."/>
            <person name="Whitworth D.E."/>
        </authorList>
    </citation>
    <scope>NUCLEOTIDE SEQUENCE [LARGE SCALE GENOMIC DNA]</scope>
    <source>
        <strain evidence="3">CA054A</strain>
    </source>
</reference>
<evidence type="ECO:0000313" key="3">
    <source>
        <dbReference type="Proteomes" id="UP000268094"/>
    </source>
</evidence>
<accession>A0A3A8J3I9</accession>
<keyword evidence="1" id="KW-0732">Signal</keyword>
<gene>
    <name evidence="2" type="ORF">D7V88_17400</name>
</gene>
<organism evidence="2 3">
    <name type="scientific">Corallococcus terminator</name>
    <dbReference type="NCBI Taxonomy" id="2316733"/>
    <lineage>
        <taxon>Bacteria</taxon>
        <taxon>Pseudomonadati</taxon>
        <taxon>Myxococcota</taxon>
        <taxon>Myxococcia</taxon>
        <taxon>Myxococcales</taxon>
        <taxon>Cystobacterineae</taxon>
        <taxon>Myxococcaceae</taxon>
        <taxon>Corallococcus</taxon>
    </lineage>
</organism>
<dbReference type="OrthoDB" id="9889768at2"/>
<feature type="chain" id="PRO_5017316244" description="Secreted protein" evidence="1">
    <location>
        <begin position="23"/>
        <end position="241"/>
    </location>
</feature>